<dbReference type="SUPFAM" id="SSF57302">
    <property type="entry name" value="Snake toxin-like"/>
    <property type="match status" value="1"/>
</dbReference>
<dbReference type="PANTHER" id="PTHR21749:SF3">
    <property type="entry name" value="ACTIVIN_RECP DOMAIN-CONTAINING PROTEIN"/>
    <property type="match status" value="1"/>
</dbReference>
<sequence>MKTLLTLLSSDATCKVNGSRHRSKKSISHLVHLHNSALRDNSERMCTFSIVVLLLCIVSGASLECHIGYSIIRGSTIGEETKTCEKETDYCYNVTAPLLFVSTIQKAGCNTFICQFFSNGCYEREILGIPVKICCCMDEDLCNRGTMTGLTEPMDQREEVALKELSNIVG</sequence>
<evidence type="ECO:0000313" key="1">
    <source>
        <dbReference type="EMBL" id="KAK6729191.1"/>
    </source>
</evidence>
<dbReference type="Proteomes" id="UP001303046">
    <property type="component" value="Unassembled WGS sequence"/>
</dbReference>
<organism evidence="1 2">
    <name type="scientific">Necator americanus</name>
    <name type="common">Human hookworm</name>
    <dbReference type="NCBI Taxonomy" id="51031"/>
    <lineage>
        <taxon>Eukaryota</taxon>
        <taxon>Metazoa</taxon>
        <taxon>Ecdysozoa</taxon>
        <taxon>Nematoda</taxon>
        <taxon>Chromadorea</taxon>
        <taxon>Rhabditida</taxon>
        <taxon>Rhabditina</taxon>
        <taxon>Rhabditomorpha</taxon>
        <taxon>Strongyloidea</taxon>
        <taxon>Ancylostomatidae</taxon>
        <taxon>Bunostominae</taxon>
        <taxon>Necator</taxon>
    </lineage>
</organism>
<name>A0ABR1BVV7_NECAM</name>
<protein>
    <recommendedName>
        <fullName evidence="3">ET module</fullName>
    </recommendedName>
</protein>
<reference evidence="1 2" key="1">
    <citation type="submission" date="2023-08" db="EMBL/GenBank/DDBJ databases">
        <title>A Necator americanus chromosomal reference genome.</title>
        <authorList>
            <person name="Ilik V."/>
            <person name="Petrzelkova K.J."/>
            <person name="Pardy F."/>
            <person name="Fuh T."/>
            <person name="Niatou-Singa F.S."/>
            <person name="Gouil Q."/>
            <person name="Baker L."/>
            <person name="Ritchie M.E."/>
            <person name="Jex A.R."/>
            <person name="Gazzola D."/>
            <person name="Li H."/>
            <person name="Toshio Fujiwara R."/>
            <person name="Zhan B."/>
            <person name="Aroian R.V."/>
            <person name="Pafco B."/>
            <person name="Schwarz E.M."/>
        </authorList>
    </citation>
    <scope>NUCLEOTIDE SEQUENCE [LARGE SCALE GENOMIC DNA]</scope>
    <source>
        <strain evidence="1 2">Aroian</strain>
        <tissue evidence="1">Whole animal</tissue>
    </source>
</reference>
<evidence type="ECO:0008006" key="3">
    <source>
        <dbReference type="Google" id="ProtNLM"/>
    </source>
</evidence>
<comment type="caution">
    <text evidence="1">The sequence shown here is derived from an EMBL/GenBank/DDBJ whole genome shotgun (WGS) entry which is preliminary data.</text>
</comment>
<dbReference type="EMBL" id="JAVFWL010000001">
    <property type="protein sequence ID" value="KAK6729191.1"/>
    <property type="molecule type" value="Genomic_DNA"/>
</dbReference>
<evidence type="ECO:0000313" key="2">
    <source>
        <dbReference type="Proteomes" id="UP001303046"/>
    </source>
</evidence>
<gene>
    <name evidence="1" type="primary">Necator_chrI.g2439</name>
    <name evidence="1" type="ORF">RB195_006311</name>
</gene>
<dbReference type="InterPro" id="IPR045860">
    <property type="entry name" value="Snake_toxin-like_sf"/>
</dbReference>
<proteinExistence type="predicted"/>
<accession>A0ABR1BVV7</accession>
<keyword evidence="2" id="KW-1185">Reference proteome</keyword>
<dbReference type="PANTHER" id="PTHR21749">
    <property type="entry name" value="PRION-LIKE- Q/N-RICH -DOMAIN-BEARING PROTEIN PROTEIN 24"/>
    <property type="match status" value="1"/>
</dbReference>